<protein>
    <recommendedName>
        <fullName evidence="3">DUF5683 domain-containing protein</fullName>
    </recommendedName>
</protein>
<dbReference type="AlphaFoldDB" id="A0A532UYV4"/>
<comment type="caution">
    <text evidence="1">The sequence shown here is derived from an EMBL/GenBank/DDBJ whole genome shotgun (WGS) entry which is preliminary data.</text>
</comment>
<name>A0A532UYV4_UNCT6</name>
<reference evidence="1 2" key="1">
    <citation type="submission" date="2017-06" db="EMBL/GenBank/DDBJ databases">
        <title>Novel microbial phyla capable of carbon fixation and sulfur reduction in deep-sea sediments.</title>
        <authorList>
            <person name="Huang J."/>
            <person name="Baker B."/>
            <person name="Wang Y."/>
        </authorList>
    </citation>
    <scope>NUCLEOTIDE SEQUENCE [LARGE SCALE GENOMIC DNA]</scope>
    <source>
        <strain evidence="1">B3_TA06</strain>
    </source>
</reference>
<dbReference type="EMBL" id="NJBO01000020">
    <property type="protein sequence ID" value="TKJ40144.1"/>
    <property type="molecule type" value="Genomic_DNA"/>
</dbReference>
<dbReference type="Proteomes" id="UP000317778">
    <property type="component" value="Unassembled WGS sequence"/>
</dbReference>
<evidence type="ECO:0008006" key="3">
    <source>
        <dbReference type="Google" id="ProtNLM"/>
    </source>
</evidence>
<sequence>MSFIITLIFISADTPQMPVAKDASEMALTTRELTRAEKLAPFASLFLPGTGELIRGYRLKGELFLWGDGLAIAGAAGFGWDAFNKGQAAIGMAVMNADANPSNRSRIYLAAMENYFSSDDYNLNVAREARDLYSDDLAAQQDYIAANSFTGGDAWMWRSDSLMMGYFNQRIRMRRAQQTSTVFIGVMLLTRLASTLDVAFFSPVGSSRLGIVPRFDTPGIQLTWRF</sequence>
<evidence type="ECO:0000313" key="1">
    <source>
        <dbReference type="EMBL" id="TKJ40144.1"/>
    </source>
</evidence>
<accession>A0A532UYV4</accession>
<organism evidence="1 2">
    <name type="scientific">candidate division TA06 bacterium B3_TA06</name>
    <dbReference type="NCBI Taxonomy" id="2012487"/>
    <lineage>
        <taxon>Bacteria</taxon>
        <taxon>Bacteria division TA06</taxon>
    </lineage>
</organism>
<proteinExistence type="predicted"/>
<gene>
    <name evidence="1" type="ORF">CEE36_09800</name>
</gene>
<evidence type="ECO:0000313" key="2">
    <source>
        <dbReference type="Proteomes" id="UP000317778"/>
    </source>
</evidence>